<name>A0AA35XHC9_GEOBA</name>
<organism evidence="6 7">
    <name type="scientific">Geodia barretti</name>
    <name type="common">Barrett's horny sponge</name>
    <dbReference type="NCBI Taxonomy" id="519541"/>
    <lineage>
        <taxon>Eukaryota</taxon>
        <taxon>Metazoa</taxon>
        <taxon>Porifera</taxon>
        <taxon>Demospongiae</taxon>
        <taxon>Heteroscleromorpha</taxon>
        <taxon>Tetractinellida</taxon>
        <taxon>Astrophorina</taxon>
        <taxon>Geodiidae</taxon>
        <taxon>Geodia</taxon>
    </lineage>
</organism>
<dbReference type="GO" id="GO:0036149">
    <property type="term" value="P:phosphatidylinositol acyl-chain remodeling"/>
    <property type="evidence" value="ECO:0007669"/>
    <property type="project" value="TreeGrafter"/>
</dbReference>
<dbReference type="AlphaFoldDB" id="A0AA35XHC9"/>
<dbReference type="EMBL" id="CASHTH010004453">
    <property type="protein sequence ID" value="CAI8057504.1"/>
    <property type="molecule type" value="Genomic_DNA"/>
</dbReference>
<evidence type="ECO:0000256" key="4">
    <source>
        <dbReference type="SAM" id="Phobius"/>
    </source>
</evidence>
<dbReference type="SMART" id="SM00563">
    <property type="entry name" value="PlsC"/>
    <property type="match status" value="1"/>
</dbReference>
<keyword evidence="2" id="KW-0808">Transferase</keyword>
<dbReference type="GO" id="GO:0016746">
    <property type="term" value="F:acyltransferase activity"/>
    <property type="evidence" value="ECO:0007669"/>
    <property type="project" value="UniProtKB-KW"/>
</dbReference>
<evidence type="ECO:0000259" key="5">
    <source>
        <dbReference type="SMART" id="SM00563"/>
    </source>
</evidence>
<dbReference type="CDD" id="cd07990">
    <property type="entry name" value="LPLAT_LCLAT1-like"/>
    <property type="match status" value="1"/>
</dbReference>
<dbReference type="InterPro" id="IPR002123">
    <property type="entry name" value="Plipid/glycerol_acylTrfase"/>
</dbReference>
<proteinExistence type="inferred from homology"/>
<feature type="transmembrane region" description="Helical" evidence="4">
    <location>
        <begin position="20"/>
        <end position="42"/>
    </location>
</feature>
<comment type="caution">
    <text evidence="6">The sequence shown here is derived from an EMBL/GenBank/DDBJ whole genome shotgun (WGS) entry which is preliminary data.</text>
</comment>
<keyword evidence="3 6" id="KW-0012">Acyltransferase</keyword>
<dbReference type="PANTHER" id="PTHR10983:SF73">
    <property type="entry name" value="1-ACYL-SN-GLYCEROL-3-PHOSPHATE ACYLTRANSFERASE EPSILON"/>
    <property type="match status" value="1"/>
</dbReference>
<gene>
    <name evidence="6" type="ORF">GBAR_LOCUS31349</name>
</gene>
<keyword evidence="4" id="KW-1133">Transmembrane helix</keyword>
<evidence type="ECO:0000313" key="6">
    <source>
        <dbReference type="EMBL" id="CAI8057504.1"/>
    </source>
</evidence>
<evidence type="ECO:0000256" key="2">
    <source>
        <dbReference type="ARBA" id="ARBA00022679"/>
    </source>
</evidence>
<feature type="domain" description="Phospholipid/glycerol acyltransferase" evidence="5">
    <location>
        <begin position="88"/>
        <end position="233"/>
    </location>
</feature>
<evidence type="ECO:0000313" key="7">
    <source>
        <dbReference type="Proteomes" id="UP001174909"/>
    </source>
</evidence>
<dbReference type="SUPFAM" id="SSF69593">
    <property type="entry name" value="Glycerol-3-phosphate (1)-acyltransferase"/>
    <property type="match status" value="1"/>
</dbReference>
<dbReference type="GO" id="GO:0005783">
    <property type="term" value="C:endoplasmic reticulum"/>
    <property type="evidence" value="ECO:0007669"/>
    <property type="project" value="TreeGrafter"/>
</dbReference>
<dbReference type="PANTHER" id="PTHR10983">
    <property type="entry name" value="1-ACYLGLYCEROL-3-PHOSPHATE ACYLTRANSFERASE-RELATED"/>
    <property type="match status" value="1"/>
</dbReference>
<dbReference type="InterPro" id="IPR032098">
    <property type="entry name" value="Acyltransf_C"/>
</dbReference>
<dbReference type="Proteomes" id="UP001174909">
    <property type="component" value="Unassembled WGS sequence"/>
</dbReference>
<keyword evidence="4" id="KW-0472">Membrane</keyword>
<protein>
    <submittedName>
        <fullName evidence="6">1-acyl-sn-glycerol-3-phosphate acyltransferase epsilon</fullName>
    </submittedName>
</protein>
<reference evidence="6" key="1">
    <citation type="submission" date="2023-03" db="EMBL/GenBank/DDBJ databases">
        <authorList>
            <person name="Steffen K."/>
            <person name="Cardenas P."/>
        </authorList>
    </citation>
    <scope>NUCLEOTIDE SEQUENCE</scope>
</reference>
<dbReference type="Pfam" id="PF01553">
    <property type="entry name" value="Acyltransferase"/>
    <property type="match status" value="1"/>
</dbReference>
<dbReference type="Pfam" id="PF16076">
    <property type="entry name" value="Acyltransf_C"/>
    <property type="match status" value="1"/>
</dbReference>
<evidence type="ECO:0000256" key="3">
    <source>
        <dbReference type="ARBA" id="ARBA00023315"/>
    </source>
</evidence>
<feature type="transmembrane region" description="Helical" evidence="4">
    <location>
        <begin position="331"/>
        <end position="350"/>
    </location>
</feature>
<accession>A0AA35XHC9</accession>
<comment type="similarity">
    <text evidence="1">Belongs to the 1-acyl-sn-glycerol-3-phosphate acyltransferase family.</text>
</comment>
<evidence type="ECO:0000256" key="1">
    <source>
        <dbReference type="ARBA" id="ARBA00008655"/>
    </source>
</evidence>
<keyword evidence="7" id="KW-1185">Reference proteome</keyword>
<feature type="transmembrane region" description="Helical" evidence="4">
    <location>
        <begin position="356"/>
        <end position="375"/>
    </location>
</feature>
<sequence length="377" mass="43468">MIFSGPVVVRWFRWLPPAFVIMGSASTYMTAMALLGLAGLVLPARASNRLEMLLYSSYQRMIGFWFETWSCVEFRFYGDRLPEEPENVLYLSNHQCTMDWVIVELLCVKRGEWGGRARYILKDTIKYLPLYGWMLSEVRVSNSYGSYFIPLAVVTQRGGIFVKRRRGTDQQTFIRGLKDLAERNTPTWLILFPEGTRFNPYNQAAIERSQEYARSLGIPELKHVLTPKTTGFELSLIIRDHFAAVYDVTIYYEGNRRGRSPSPDMFRFFSGDCQRVHVHIRRTPVADLPVEAEERKVWLYDTFCRKDRLLEEAIATGSYSSATPQSLPLPLSYTLLPTLAFSGVLIGALSHRYGRWWWLGSFVGFSLLGYVRMAFKS</sequence>
<keyword evidence="4" id="KW-0812">Transmembrane</keyword>